<evidence type="ECO:0000313" key="1">
    <source>
        <dbReference type="EMBL" id="RPE12963.1"/>
    </source>
</evidence>
<proteinExistence type="predicted"/>
<comment type="caution">
    <text evidence="1">The sequence shown here is derived from an EMBL/GenBank/DDBJ whole genome shotgun (WGS) entry which is preliminary data.</text>
</comment>
<sequence>MLIDLNVLIDNMVNFKTMFLYCQSSFDETRHRKPDCVQHFLTASLWRHAVIELHKLVGVEANNYYSLWNFWDRMEAGHYLEEAIPRELLHSWRELLYLWNREIEVVKRLYAKHTGCPAGSFEPELHAFSLREMGGMLKVIEFVVLAMFNPVVQGNFTYIGTIFDKPVPAGASASASLAGDAPVILMTYPAA</sequence>
<dbReference type="Proteomes" id="UP000278351">
    <property type="component" value="Unassembled WGS sequence"/>
</dbReference>
<reference evidence="1 2" key="1">
    <citation type="submission" date="2018-11" db="EMBL/GenBank/DDBJ databases">
        <title>Chitinophaga lutea sp.nov., isolate from arsenic contaminated soil.</title>
        <authorList>
            <person name="Zong Y."/>
        </authorList>
    </citation>
    <scope>NUCLEOTIDE SEQUENCE [LARGE SCALE GENOMIC DNA]</scope>
    <source>
        <strain evidence="1 2">ZY74</strain>
    </source>
</reference>
<dbReference type="AlphaFoldDB" id="A0A3N4PW02"/>
<organism evidence="1 2">
    <name type="scientific">Chitinophaga lutea</name>
    <dbReference type="NCBI Taxonomy" id="2488634"/>
    <lineage>
        <taxon>Bacteria</taxon>
        <taxon>Pseudomonadati</taxon>
        <taxon>Bacteroidota</taxon>
        <taxon>Chitinophagia</taxon>
        <taxon>Chitinophagales</taxon>
        <taxon>Chitinophagaceae</taxon>
        <taxon>Chitinophaga</taxon>
    </lineage>
</organism>
<accession>A0A3N4PW02</accession>
<protein>
    <submittedName>
        <fullName evidence="1">Uncharacterized protein</fullName>
    </submittedName>
</protein>
<name>A0A3N4PW02_9BACT</name>
<evidence type="ECO:0000313" key="2">
    <source>
        <dbReference type="Proteomes" id="UP000278351"/>
    </source>
</evidence>
<keyword evidence="2" id="KW-1185">Reference proteome</keyword>
<gene>
    <name evidence="1" type="ORF">EGT74_05320</name>
</gene>
<dbReference type="EMBL" id="RPDH01000001">
    <property type="protein sequence ID" value="RPE12963.1"/>
    <property type="molecule type" value="Genomic_DNA"/>
</dbReference>